<dbReference type="Gene3D" id="2.70.98.10">
    <property type="match status" value="1"/>
</dbReference>
<dbReference type="GO" id="GO:0016853">
    <property type="term" value="F:isomerase activity"/>
    <property type="evidence" value="ECO:0007669"/>
    <property type="project" value="UniProtKB-KW"/>
</dbReference>
<dbReference type="InterPro" id="IPR015443">
    <property type="entry name" value="Aldose_1-epimerase"/>
</dbReference>
<evidence type="ECO:0000256" key="3">
    <source>
        <dbReference type="ARBA" id="ARBA00023235"/>
    </source>
</evidence>
<dbReference type="InterPro" id="IPR011013">
    <property type="entry name" value="Gal_mutarotase_sf_dom"/>
</dbReference>
<dbReference type="EC" id="5.1.3.-" evidence="5"/>
<dbReference type="Pfam" id="PF01263">
    <property type="entry name" value="Aldose_epim"/>
    <property type="match status" value="1"/>
</dbReference>
<dbReference type="PANTHER" id="PTHR10091">
    <property type="entry name" value="ALDOSE-1-EPIMERASE"/>
    <property type="match status" value="1"/>
</dbReference>
<evidence type="ECO:0000313" key="6">
    <source>
        <dbReference type="Proteomes" id="UP001243420"/>
    </source>
</evidence>
<proteinExistence type="inferred from homology"/>
<name>A0ABY8LF38_9RHOB</name>
<sequence>MTRPLHSISGHGLTAHFTDMGAILHDLRLDGHAPPLVLGLQDLDHYPEHSNYMGATAGRMANRLGDARFGLDGMTHRTDPNFKGRHTLHGGSEGTGKRVWTLTERGEDYLIFALLLADGEMGFPGAMRVTASFACRPGATLRIEYEAVCDAPTLCNFAHHSYWNLDGNPTLADHVLTVAADRYVAVDSDLIPVGVAPVDGTEFDFRQGRALPHDGLLDHNLCLSDARTDLRELGRLHSTASGVTMRIATTEPGLQVYDGAKLATPVPGLEGRTYRAHAGCALEPQLWPDAPNQPGFPSAVLRPGETYHQISTFQFSKG</sequence>
<reference evidence="5 6" key="1">
    <citation type="submission" date="2023-04" db="EMBL/GenBank/DDBJ databases">
        <title>Jannaschia ovalis sp. nov., a marine bacterium isolated from sea tidal flat.</title>
        <authorList>
            <person name="Kwon D.Y."/>
            <person name="Kim J.-J."/>
        </authorList>
    </citation>
    <scope>NUCLEOTIDE SEQUENCE [LARGE SCALE GENOMIC DNA]</scope>
    <source>
        <strain evidence="5 6">GRR-S6-38</strain>
    </source>
</reference>
<evidence type="ECO:0000313" key="5">
    <source>
        <dbReference type="EMBL" id="WGH79913.1"/>
    </source>
</evidence>
<evidence type="ECO:0000256" key="4">
    <source>
        <dbReference type="ARBA" id="ARBA00023277"/>
    </source>
</evidence>
<keyword evidence="3 5" id="KW-0413">Isomerase</keyword>
<comment type="similarity">
    <text evidence="2">Belongs to the aldose epimerase family.</text>
</comment>
<dbReference type="InterPro" id="IPR014718">
    <property type="entry name" value="GH-type_carb-bd"/>
</dbReference>
<gene>
    <name evidence="5" type="ORF">P8627_06545</name>
</gene>
<dbReference type="InterPro" id="IPR008183">
    <property type="entry name" value="Aldose_1/G6P_1-epimerase"/>
</dbReference>
<dbReference type="EMBL" id="CP122537">
    <property type="protein sequence ID" value="WGH79913.1"/>
    <property type="molecule type" value="Genomic_DNA"/>
</dbReference>
<keyword evidence="4" id="KW-0119">Carbohydrate metabolism</keyword>
<comment type="pathway">
    <text evidence="1">Carbohydrate metabolism; hexose metabolism.</text>
</comment>
<protein>
    <submittedName>
        <fullName evidence="5">Galactose mutarotase</fullName>
        <ecNumber evidence="5">5.1.3.-</ecNumber>
    </submittedName>
</protein>
<dbReference type="InterPro" id="IPR047215">
    <property type="entry name" value="Galactose_mutarotase-like"/>
</dbReference>
<accession>A0ABY8LF38</accession>
<dbReference type="Proteomes" id="UP001243420">
    <property type="component" value="Chromosome"/>
</dbReference>
<evidence type="ECO:0000256" key="2">
    <source>
        <dbReference type="ARBA" id="ARBA00006206"/>
    </source>
</evidence>
<organism evidence="5 6">
    <name type="scientific">Jannaschia ovalis</name>
    <dbReference type="NCBI Taxonomy" id="3038773"/>
    <lineage>
        <taxon>Bacteria</taxon>
        <taxon>Pseudomonadati</taxon>
        <taxon>Pseudomonadota</taxon>
        <taxon>Alphaproteobacteria</taxon>
        <taxon>Rhodobacterales</taxon>
        <taxon>Roseobacteraceae</taxon>
        <taxon>Jannaschia</taxon>
    </lineage>
</organism>
<keyword evidence="6" id="KW-1185">Reference proteome</keyword>
<evidence type="ECO:0000256" key="1">
    <source>
        <dbReference type="ARBA" id="ARBA00005028"/>
    </source>
</evidence>
<dbReference type="CDD" id="cd09019">
    <property type="entry name" value="galactose_mutarotase_like"/>
    <property type="match status" value="1"/>
</dbReference>
<dbReference type="PANTHER" id="PTHR10091:SF49">
    <property type="entry name" value="ALDOSE 1-EPIMERASE"/>
    <property type="match status" value="1"/>
</dbReference>
<dbReference type="RefSeq" id="WP_279966908.1">
    <property type="nucleotide sequence ID" value="NZ_CP122537.1"/>
</dbReference>
<dbReference type="PIRSF" id="PIRSF005096">
    <property type="entry name" value="GALM"/>
    <property type="match status" value="1"/>
</dbReference>
<dbReference type="SUPFAM" id="SSF74650">
    <property type="entry name" value="Galactose mutarotase-like"/>
    <property type="match status" value="1"/>
</dbReference>